<evidence type="ECO:0000256" key="13">
    <source>
        <dbReference type="SAM" id="Phobius"/>
    </source>
</evidence>
<dbReference type="SMART" id="SM00220">
    <property type="entry name" value="S_TKc"/>
    <property type="match status" value="1"/>
</dbReference>
<keyword evidence="8 12" id="KW-0067">ATP-binding</keyword>
<organism evidence="15 16">
    <name type="scientific">Stylosanthes scabra</name>
    <dbReference type="NCBI Taxonomy" id="79078"/>
    <lineage>
        <taxon>Eukaryota</taxon>
        <taxon>Viridiplantae</taxon>
        <taxon>Streptophyta</taxon>
        <taxon>Embryophyta</taxon>
        <taxon>Tracheophyta</taxon>
        <taxon>Spermatophyta</taxon>
        <taxon>Magnoliopsida</taxon>
        <taxon>eudicotyledons</taxon>
        <taxon>Gunneridae</taxon>
        <taxon>Pentapetalae</taxon>
        <taxon>rosids</taxon>
        <taxon>fabids</taxon>
        <taxon>Fabales</taxon>
        <taxon>Fabaceae</taxon>
        <taxon>Papilionoideae</taxon>
        <taxon>50 kb inversion clade</taxon>
        <taxon>dalbergioids sensu lato</taxon>
        <taxon>Dalbergieae</taxon>
        <taxon>Pterocarpus clade</taxon>
        <taxon>Stylosanthes</taxon>
    </lineage>
</organism>
<dbReference type="Gene3D" id="1.10.510.10">
    <property type="entry name" value="Transferase(Phosphotransferase) domain 1"/>
    <property type="match status" value="1"/>
</dbReference>
<comment type="caution">
    <text evidence="15">The sequence shown here is derived from an EMBL/GenBank/DDBJ whole genome shotgun (WGS) entry which is preliminary data.</text>
</comment>
<dbReference type="PANTHER" id="PTHR27009">
    <property type="entry name" value="RUST RESISTANCE KINASE LR10-RELATED"/>
    <property type="match status" value="1"/>
</dbReference>
<evidence type="ECO:0000256" key="5">
    <source>
        <dbReference type="ARBA" id="ARBA00022729"/>
    </source>
</evidence>
<proteinExistence type="predicted"/>
<dbReference type="EMBL" id="JASCZI010211716">
    <property type="protein sequence ID" value="MED6196150.1"/>
    <property type="molecule type" value="Genomic_DNA"/>
</dbReference>
<reference evidence="15 16" key="1">
    <citation type="journal article" date="2023" name="Plants (Basel)">
        <title>Bridging the Gap: Combining Genomics and Transcriptomics Approaches to Understand Stylosanthes scabra, an Orphan Legume from the Brazilian Caatinga.</title>
        <authorList>
            <person name="Ferreira-Neto J.R.C."/>
            <person name="da Silva M.D."/>
            <person name="Binneck E."/>
            <person name="de Melo N.F."/>
            <person name="da Silva R.H."/>
            <person name="de Melo A.L.T.M."/>
            <person name="Pandolfi V."/>
            <person name="Bustamante F.O."/>
            <person name="Brasileiro-Vidal A.C."/>
            <person name="Benko-Iseppon A.M."/>
        </authorList>
    </citation>
    <scope>NUCLEOTIDE SEQUENCE [LARGE SCALE GENOMIC DNA]</scope>
    <source>
        <tissue evidence="15">Leaves</tissue>
    </source>
</reference>
<sequence>MIHGVWFFKLMFKGHDMLAPFTAGRQTTDVNPLVIDKSEGSYVYDINGKKYLDSLAGLWCTALEANDTQCISGSARPRYVFSVPEINKEHLKILLSTLFTILLLFQQPSTAKKHHSPCPPSSCGKIRNITNPFRLKGDPSHCGNKKYELECDNNNTTLLTLFSGNYHVHDINYKNYSIKLSDAGLTDNANCAFIPLSFLYDGSFKFAIGPDDFGSQPFTLNNFDPDTVDPFDPFRVAYFNCTDAVTDDDVYVKVDSNNNTARGCSGLELGNGYVIVEPSRYSYGLSDIKVGCSLMVATLTDKVPAEMGKGNRNVSYEEIRKAVGEGFSVSWLPAVCEEKCGKKTNCKVVNGTTGEVQCDKRYCHYAYHTTDKCGITQQAIGYVRGLGSRITFSTRQLNNAVGLQYFDAGIYIGRNIIPIILVTRYVLGVALLLAVLIYIWRRRHWSIYGNIEHFLLDSNLNPIRYEYKEIKKMSGGFKVKLGKGGFGAVYKGKLRSGPDVAIKMLNQSNANGQDFINEVATIGRIHHVNVVRLVGYCAEKKKRALVYEFMPNGSLDKYIFAKEGTVPLSYEKMYEISLGVARGIAYLHQGCDMQILHFDIKPHNILLDDSFVPKVSDFGLAKLYPVDDSTVTLTAARGTLGYMAPELFYKNIGGVSYKADVYSFGMLLMEMASRRKNSNANADESSQFFFPFWIHDQIYEERDIEIEDASEEEKILVKRMFIVALWCIQLKPSDRPSMNKVVQMLEDKEEILAMPPKPSFYLNEASRHDKEVNSDQASNMDSSSTSYHGETTYYSINGG</sequence>
<dbReference type="Pfam" id="PF00069">
    <property type="entry name" value="Pkinase"/>
    <property type="match status" value="1"/>
</dbReference>
<evidence type="ECO:0000256" key="2">
    <source>
        <dbReference type="ARBA" id="ARBA00022527"/>
    </source>
</evidence>
<evidence type="ECO:0000313" key="16">
    <source>
        <dbReference type="Proteomes" id="UP001341840"/>
    </source>
</evidence>
<evidence type="ECO:0000313" key="15">
    <source>
        <dbReference type="EMBL" id="MED6196150.1"/>
    </source>
</evidence>
<keyword evidence="10 13" id="KW-0472">Membrane</keyword>
<dbReference type="Gene3D" id="3.90.1150.10">
    <property type="entry name" value="Aspartate Aminotransferase, domain 1"/>
    <property type="match status" value="1"/>
</dbReference>
<dbReference type="InterPro" id="IPR045874">
    <property type="entry name" value="LRK10/LRL21-25-like"/>
</dbReference>
<dbReference type="InterPro" id="IPR025287">
    <property type="entry name" value="WAK_GUB"/>
</dbReference>
<evidence type="ECO:0000256" key="7">
    <source>
        <dbReference type="ARBA" id="ARBA00022777"/>
    </source>
</evidence>
<accession>A0ABU6XG73</accession>
<name>A0ABU6XG73_9FABA</name>
<evidence type="ECO:0000256" key="12">
    <source>
        <dbReference type="PROSITE-ProRule" id="PRU10141"/>
    </source>
</evidence>
<dbReference type="InterPro" id="IPR015424">
    <property type="entry name" value="PyrdxlP-dep_Trfase"/>
</dbReference>
<dbReference type="Pfam" id="PF13947">
    <property type="entry name" value="GUB_WAK_bind"/>
    <property type="match status" value="1"/>
</dbReference>
<gene>
    <name evidence="15" type="ORF">PIB30_044650</name>
</gene>
<evidence type="ECO:0000256" key="8">
    <source>
        <dbReference type="ARBA" id="ARBA00022840"/>
    </source>
</evidence>
<comment type="subcellular location">
    <subcellularLocation>
        <location evidence="1">Membrane</location>
        <topology evidence="1">Single-pass type I membrane protein</topology>
    </subcellularLocation>
</comment>
<feature type="binding site" evidence="12">
    <location>
        <position position="503"/>
    </location>
    <ligand>
        <name>ATP</name>
        <dbReference type="ChEBI" id="CHEBI:30616"/>
    </ligand>
</feature>
<dbReference type="CDD" id="cd14066">
    <property type="entry name" value="STKc_IRAK"/>
    <property type="match status" value="1"/>
</dbReference>
<evidence type="ECO:0000259" key="14">
    <source>
        <dbReference type="PROSITE" id="PS50011"/>
    </source>
</evidence>
<keyword evidence="16" id="KW-1185">Reference proteome</keyword>
<dbReference type="InterPro" id="IPR017441">
    <property type="entry name" value="Protein_kinase_ATP_BS"/>
</dbReference>
<keyword evidence="3" id="KW-0808">Transferase</keyword>
<keyword evidence="11" id="KW-0325">Glycoprotein</keyword>
<keyword evidence="4 13" id="KW-0812">Transmembrane</keyword>
<dbReference type="Proteomes" id="UP001341840">
    <property type="component" value="Unassembled WGS sequence"/>
</dbReference>
<feature type="transmembrane region" description="Helical" evidence="13">
    <location>
        <begin position="416"/>
        <end position="440"/>
    </location>
</feature>
<keyword evidence="5" id="KW-0732">Signal</keyword>
<keyword evidence="7" id="KW-0418">Kinase</keyword>
<dbReference type="SUPFAM" id="SSF53383">
    <property type="entry name" value="PLP-dependent transferases"/>
    <property type="match status" value="1"/>
</dbReference>
<dbReference type="PROSITE" id="PS00107">
    <property type="entry name" value="PROTEIN_KINASE_ATP"/>
    <property type="match status" value="1"/>
</dbReference>
<keyword evidence="9 13" id="KW-1133">Transmembrane helix</keyword>
<protein>
    <recommendedName>
        <fullName evidence="14">Protein kinase domain-containing protein</fullName>
    </recommendedName>
</protein>
<dbReference type="InterPro" id="IPR011009">
    <property type="entry name" value="Kinase-like_dom_sf"/>
</dbReference>
<keyword evidence="2" id="KW-0723">Serine/threonine-protein kinase</keyword>
<evidence type="ECO:0000256" key="3">
    <source>
        <dbReference type="ARBA" id="ARBA00022679"/>
    </source>
</evidence>
<dbReference type="SUPFAM" id="SSF56112">
    <property type="entry name" value="Protein kinase-like (PK-like)"/>
    <property type="match status" value="1"/>
</dbReference>
<evidence type="ECO:0000256" key="11">
    <source>
        <dbReference type="ARBA" id="ARBA00023180"/>
    </source>
</evidence>
<dbReference type="PROSITE" id="PS00108">
    <property type="entry name" value="PROTEIN_KINASE_ST"/>
    <property type="match status" value="1"/>
</dbReference>
<evidence type="ECO:0000256" key="9">
    <source>
        <dbReference type="ARBA" id="ARBA00022989"/>
    </source>
</evidence>
<keyword evidence="6 12" id="KW-0547">Nucleotide-binding</keyword>
<dbReference type="InterPro" id="IPR008271">
    <property type="entry name" value="Ser/Thr_kinase_AS"/>
</dbReference>
<evidence type="ECO:0000256" key="1">
    <source>
        <dbReference type="ARBA" id="ARBA00004479"/>
    </source>
</evidence>
<evidence type="ECO:0000256" key="4">
    <source>
        <dbReference type="ARBA" id="ARBA00022692"/>
    </source>
</evidence>
<dbReference type="PROSITE" id="PS50011">
    <property type="entry name" value="PROTEIN_KINASE_DOM"/>
    <property type="match status" value="1"/>
</dbReference>
<feature type="domain" description="Protein kinase" evidence="14">
    <location>
        <begin position="475"/>
        <end position="752"/>
    </location>
</feature>
<dbReference type="InterPro" id="IPR015422">
    <property type="entry name" value="PyrdxlP-dep_Trfase_small"/>
</dbReference>
<evidence type="ECO:0000256" key="10">
    <source>
        <dbReference type="ARBA" id="ARBA00023136"/>
    </source>
</evidence>
<dbReference type="Gene3D" id="3.30.200.20">
    <property type="entry name" value="Phosphorylase Kinase, domain 1"/>
    <property type="match status" value="1"/>
</dbReference>
<dbReference type="InterPro" id="IPR000719">
    <property type="entry name" value="Prot_kinase_dom"/>
</dbReference>
<evidence type="ECO:0000256" key="6">
    <source>
        <dbReference type="ARBA" id="ARBA00022741"/>
    </source>
</evidence>